<dbReference type="AlphaFoldDB" id="A0ABD3M885"/>
<name>A0ABD3M885_9STRA</name>
<dbReference type="EMBL" id="JALLBG020000216">
    <property type="protein sequence ID" value="KAL3758879.1"/>
    <property type="molecule type" value="Genomic_DNA"/>
</dbReference>
<feature type="region of interest" description="Disordered" evidence="1">
    <location>
        <begin position="63"/>
        <end position="83"/>
    </location>
</feature>
<accession>A0ABD3M885</accession>
<evidence type="ECO:0000313" key="2">
    <source>
        <dbReference type="EMBL" id="KAL3758879.1"/>
    </source>
</evidence>
<feature type="compositionally biased region" description="Polar residues" evidence="1">
    <location>
        <begin position="63"/>
        <end position="78"/>
    </location>
</feature>
<sequence>MVSGAPSSMDMNDFVTQNMSFNECGTESIELTVSFADSPSGLDEPPADTDINREPSTTDIIAQMKSSSKCRGTDSTDASGAKEPTTLRTTSILPLAPDVASDYYNVITTSAMTGSVPRLFSSDAANNYYLAMSTRNLLKDDSFKTRGGTNKVGWNFGKKKSNEGEKAQVEDEEALLGEAEAEKSDNLEDVKANDGYGVDGTNTGGSGQRDIASTSPTTSVGTFKKLVTDKLFTTKSVDSYERLSDDDKHKFGGGEKYEEVTVETVSESSACDSSDSTVLSGNSLSSLRYSELNDVGKVVADTIDGNTECDDDTIERSRSPASGSESSIEVNNHCTEDGDTSKPFGSGRSISATTSASTLDGLLAEAVAASTTPEDVARYILDYEIGSVSSSENKDIIQKLADDEVLLEMLLAEALIASTTPDDVARYLLEHDMGKISQTIARNDEPKEVVVTSDTSAEIVPTEFPKNEIPQTQSWGKKSNSLSKKLRSVRSMSPSLFMKKGVAMKAKDEANGSKEDSAIASSKCNDADNQLKIARSTESISSKSIRISAGHTKSSSTALDEILVEAVAASANPEDVARYILDHRTKEVVAAIKAESAVEVFTTDSPADGLPHAKSWGQKNNGQSKKLISVRSMSPSIEHATRAACSANVSKKPALIVPIPSSPNDTSPVFGSSVAACESGEVGQQERIDSSEIAKCVSFDNQVIERDEAKQSKTLRAIALPPLTPRPQQKKPANMQQPKVQQIVTLASDAEKSVDDDLMTLKSAPSCGGCSIKTENVSTNSHLHVEDKQVTQNVAVSTVNNFSGIEKNAIESDIDVVQNAFVSEPKTSVSKSSLDVTSDKKVSLSNFISSGKAGFVNSKSGKNDTATITTGDKTQETTASTVVGDEYEIVYGTVLIDTTPKFCVDRKVLAEEFISDLKSVKNNMFSFFSPRKDKENDPASKDDAHDDDDSVISWSRLKRL</sequence>
<proteinExistence type="predicted"/>
<feature type="region of interest" description="Disordered" evidence="1">
    <location>
        <begin position="930"/>
        <end position="960"/>
    </location>
</feature>
<keyword evidence="3" id="KW-1185">Reference proteome</keyword>
<feature type="region of interest" description="Disordered" evidence="1">
    <location>
        <begin position="36"/>
        <end position="55"/>
    </location>
</feature>
<comment type="caution">
    <text evidence="2">The sequence shown here is derived from an EMBL/GenBank/DDBJ whole genome shotgun (WGS) entry which is preliminary data.</text>
</comment>
<dbReference type="Proteomes" id="UP001530293">
    <property type="component" value="Unassembled WGS sequence"/>
</dbReference>
<gene>
    <name evidence="2" type="ORF">ACHAWU_003151</name>
</gene>
<evidence type="ECO:0000256" key="1">
    <source>
        <dbReference type="SAM" id="MobiDB-lite"/>
    </source>
</evidence>
<organism evidence="2 3">
    <name type="scientific">Discostella pseudostelligera</name>
    <dbReference type="NCBI Taxonomy" id="259834"/>
    <lineage>
        <taxon>Eukaryota</taxon>
        <taxon>Sar</taxon>
        <taxon>Stramenopiles</taxon>
        <taxon>Ochrophyta</taxon>
        <taxon>Bacillariophyta</taxon>
        <taxon>Coscinodiscophyceae</taxon>
        <taxon>Thalassiosirophycidae</taxon>
        <taxon>Stephanodiscales</taxon>
        <taxon>Stephanodiscaceae</taxon>
        <taxon>Discostella</taxon>
    </lineage>
</organism>
<feature type="compositionally biased region" description="Basic and acidic residues" evidence="1">
    <location>
        <begin position="930"/>
        <end position="944"/>
    </location>
</feature>
<feature type="region of interest" description="Disordered" evidence="1">
    <location>
        <begin position="179"/>
        <end position="218"/>
    </location>
</feature>
<reference evidence="2 3" key="1">
    <citation type="submission" date="2024-10" db="EMBL/GenBank/DDBJ databases">
        <title>Updated reference genomes for cyclostephanoid diatoms.</title>
        <authorList>
            <person name="Roberts W.R."/>
            <person name="Alverson A.J."/>
        </authorList>
    </citation>
    <scope>NUCLEOTIDE SEQUENCE [LARGE SCALE GENOMIC DNA]</scope>
    <source>
        <strain evidence="2 3">AJA232-27</strain>
    </source>
</reference>
<protein>
    <submittedName>
        <fullName evidence="2">Uncharacterized protein</fullName>
    </submittedName>
</protein>
<feature type="region of interest" description="Disordered" evidence="1">
    <location>
        <begin position="303"/>
        <end position="349"/>
    </location>
</feature>
<feature type="compositionally biased region" description="Basic and acidic residues" evidence="1">
    <location>
        <begin position="180"/>
        <end position="192"/>
    </location>
</feature>
<evidence type="ECO:0000313" key="3">
    <source>
        <dbReference type="Proteomes" id="UP001530293"/>
    </source>
</evidence>